<name>A0A9N7TT84_PLEPL</name>
<accession>A0A9N7TT84</accession>
<sequence length="117" mass="12120">MSLELLPGSRPRLAQESPHSPDKLAVKKNKAADPSLKVTRALVSRQEEKLQSGLACSKYGTRPELPLSLPCSAAGRSLASTQSLLSPGSSGCPLPETLRGGEGPLDSSVRNAAVDSG</sequence>
<evidence type="ECO:0000256" key="1">
    <source>
        <dbReference type="SAM" id="MobiDB-lite"/>
    </source>
</evidence>
<keyword evidence="3" id="KW-1185">Reference proteome</keyword>
<organism evidence="2 3">
    <name type="scientific">Pleuronectes platessa</name>
    <name type="common">European plaice</name>
    <dbReference type="NCBI Taxonomy" id="8262"/>
    <lineage>
        <taxon>Eukaryota</taxon>
        <taxon>Metazoa</taxon>
        <taxon>Chordata</taxon>
        <taxon>Craniata</taxon>
        <taxon>Vertebrata</taxon>
        <taxon>Euteleostomi</taxon>
        <taxon>Actinopterygii</taxon>
        <taxon>Neopterygii</taxon>
        <taxon>Teleostei</taxon>
        <taxon>Neoteleostei</taxon>
        <taxon>Acanthomorphata</taxon>
        <taxon>Carangaria</taxon>
        <taxon>Pleuronectiformes</taxon>
        <taxon>Pleuronectoidei</taxon>
        <taxon>Pleuronectidae</taxon>
        <taxon>Pleuronectes</taxon>
    </lineage>
</organism>
<feature type="region of interest" description="Disordered" evidence="1">
    <location>
        <begin position="82"/>
        <end position="117"/>
    </location>
</feature>
<protein>
    <submittedName>
        <fullName evidence="2">Uncharacterized protein</fullName>
    </submittedName>
</protein>
<feature type="compositionally biased region" description="Low complexity" evidence="1">
    <location>
        <begin position="83"/>
        <end position="95"/>
    </location>
</feature>
<dbReference type="EMBL" id="CADEAL010000330">
    <property type="protein sequence ID" value="CAB1418522.1"/>
    <property type="molecule type" value="Genomic_DNA"/>
</dbReference>
<comment type="caution">
    <text evidence="2">The sequence shown here is derived from an EMBL/GenBank/DDBJ whole genome shotgun (WGS) entry which is preliminary data.</text>
</comment>
<reference evidence="2" key="1">
    <citation type="submission" date="2020-03" db="EMBL/GenBank/DDBJ databases">
        <authorList>
            <person name="Weist P."/>
        </authorList>
    </citation>
    <scope>NUCLEOTIDE SEQUENCE</scope>
</reference>
<gene>
    <name evidence="2" type="ORF">PLEPLA_LOCUS6348</name>
</gene>
<feature type="region of interest" description="Disordered" evidence="1">
    <location>
        <begin position="1"/>
        <end position="32"/>
    </location>
</feature>
<dbReference type="Proteomes" id="UP001153269">
    <property type="component" value="Unassembled WGS sequence"/>
</dbReference>
<evidence type="ECO:0000313" key="3">
    <source>
        <dbReference type="Proteomes" id="UP001153269"/>
    </source>
</evidence>
<proteinExistence type="predicted"/>
<evidence type="ECO:0000313" key="2">
    <source>
        <dbReference type="EMBL" id="CAB1418522.1"/>
    </source>
</evidence>
<dbReference type="AlphaFoldDB" id="A0A9N7TT84"/>